<dbReference type="Proteomes" id="UP000199382">
    <property type="component" value="Unassembled WGS sequence"/>
</dbReference>
<sequence>MPLIIADTFADSLENLTKQEQSAVKQTAFDLQVNPDNPGLSFHRIDKSKDKYFWSVRVNRDLRVIIHKRGDSVLLAYVDHHDDAYKWAEKRKLEIHPRTGAAQILVLRERVEEVVIQRVVEQTVAKSPLFADESDDTLLDCGVPEDWFDEVRKATDETLLDICRFLPAEASEGLLNLATGIRPERRMHDADADPFQHPDASRRFWPLNEGQDLREAIKASWEKVELTVGREQRDLVARYFERGRTNEEREADRADRDFSDPAKLVFRRKKRGPMGSL</sequence>
<evidence type="ECO:0000313" key="2">
    <source>
        <dbReference type="Proteomes" id="UP000199382"/>
    </source>
</evidence>
<proteinExistence type="predicted"/>
<name>A0A1G8T1L9_9RHOB</name>
<dbReference type="OrthoDB" id="7211215at2"/>
<accession>A0A1G8T1L9</accession>
<dbReference type="STRING" id="571298.SAMN04488026_101618"/>
<dbReference type="RefSeq" id="WP_093154394.1">
    <property type="nucleotide sequence ID" value="NZ_FNEK01000016.1"/>
</dbReference>
<gene>
    <name evidence="1" type="ORF">SAMN04488026_101618</name>
</gene>
<dbReference type="EMBL" id="FNEK01000016">
    <property type="protein sequence ID" value="SDJ35373.1"/>
    <property type="molecule type" value="Genomic_DNA"/>
</dbReference>
<evidence type="ECO:0008006" key="3">
    <source>
        <dbReference type="Google" id="ProtNLM"/>
    </source>
</evidence>
<dbReference type="AlphaFoldDB" id="A0A1G8T1L9"/>
<dbReference type="SUPFAM" id="SSF143011">
    <property type="entry name" value="RelE-like"/>
    <property type="match status" value="1"/>
</dbReference>
<reference evidence="1 2" key="1">
    <citation type="submission" date="2016-10" db="EMBL/GenBank/DDBJ databases">
        <authorList>
            <person name="de Groot N.N."/>
        </authorList>
    </citation>
    <scope>NUCLEOTIDE SEQUENCE [LARGE SCALE GENOMIC DNA]</scope>
    <source>
        <strain evidence="1 2">DSM 25294</strain>
    </source>
</reference>
<protein>
    <recommendedName>
        <fullName evidence="3">DNA helicase</fullName>
    </recommendedName>
</protein>
<dbReference type="Gene3D" id="3.30.2310.20">
    <property type="entry name" value="RelE-like"/>
    <property type="match status" value="1"/>
</dbReference>
<dbReference type="InterPro" id="IPR035093">
    <property type="entry name" value="RelE/ParE_toxin_dom_sf"/>
</dbReference>
<evidence type="ECO:0000313" key="1">
    <source>
        <dbReference type="EMBL" id="SDJ35373.1"/>
    </source>
</evidence>
<organism evidence="1 2">
    <name type="scientific">Aliiruegeria lutimaris</name>
    <dbReference type="NCBI Taxonomy" id="571298"/>
    <lineage>
        <taxon>Bacteria</taxon>
        <taxon>Pseudomonadati</taxon>
        <taxon>Pseudomonadota</taxon>
        <taxon>Alphaproteobacteria</taxon>
        <taxon>Rhodobacterales</taxon>
        <taxon>Roseobacteraceae</taxon>
        <taxon>Aliiruegeria</taxon>
    </lineage>
</organism>
<keyword evidence="2" id="KW-1185">Reference proteome</keyword>